<feature type="transmembrane region" description="Helical" evidence="2">
    <location>
        <begin position="46"/>
        <end position="70"/>
    </location>
</feature>
<reference evidence="3 4" key="1">
    <citation type="submission" date="2021-03" db="EMBL/GenBank/DDBJ databases">
        <title>Genomic Encyclopedia of Type Strains, Phase IV (KMG-IV): sequencing the most valuable type-strain genomes for metagenomic binning, comparative biology and taxonomic classification.</title>
        <authorList>
            <person name="Goeker M."/>
        </authorList>
    </citation>
    <scope>NUCLEOTIDE SEQUENCE [LARGE SCALE GENOMIC DNA]</scope>
    <source>
        <strain evidence="3 4">DSM 27138</strain>
    </source>
</reference>
<feature type="transmembrane region" description="Helical" evidence="2">
    <location>
        <begin position="12"/>
        <end position="34"/>
    </location>
</feature>
<keyword evidence="4" id="KW-1185">Reference proteome</keyword>
<keyword evidence="2" id="KW-0812">Transmembrane</keyword>
<feature type="transmembrane region" description="Helical" evidence="2">
    <location>
        <begin position="202"/>
        <end position="220"/>
    </location>
</feature>
<feature type="region of interest" description="Disordered" evidence="1">
    <location>
        <begin position="298"/>
        <end position="321"/>
    </location>
</feature>
<feature type="transmembrane region" description="Helical" evidence="2">
    <location>
        <begin position="226"/>
        <end position="254"/>
    </location>
</feature>
<dbReference type="Proteomes" id="UP001519289">
    <property type="component" value="Unassembled WGS sequence"/>
</dbReference>
<feature type="compositionally biased region" description="Basic and acidic residues" evidence="1">
    <location>
        <begin position="304"/>
        <end position="313"/>
    </location>
</feature>
<keyword evidence="2" id="KW-1133">Transmembrane helix</keyword>
<organism evidence="3 4">
    <name type="scientific">Symbiobacterium terraclitae</name>
    <dbReference type="NCBI Taxonomy" id="557451"/>
    <lineage>
        <taxon>Bacteria</taxon>
        <taxon>Bacillati</taxon>
        <taxon>Bacillota</taxon>
        <taxon>Clostridia</taxon>
        <taxon>Eubacteriales</taxon>
        <taxon>Symbiobacteriaceae</taxon>
        <taxon>Symbiobacterium</taxon>
    </lineage>
</organism>
<dbReference type="EMBL" id="JAGGLG010000038">
    <property type="protein sequence ID" value="MBP2019879.1"/>
    <property type="molecule type" value="Genomic_DNA"/>
</dbReference>
<feature type="transmembrane region" description="Helical" evidence="2">
    <location>
        <begin position="158"/>
        <end position="181"/>
    </location>
</feature>
<name>A0ABS4JZL2_9FIRM</name>
<feature type="transmembrane region" description="Helical" evidence="2">
    <location>
        <begin position="131"/>
        <end position="152"/>
    </location>
</feature>
<evidence type="ECO:0000256" key="1">
    <source>
        <dbReference type="SAM" id="MobiDB-lite"/>
    </source>
</evidence>
<feature type="transmembrane region" description="Helical" evidence="2">
    <location>
        <begin position="101"/>
        <end position="119"/>
    </location>
</feature>
<evidence type="ECO:0000256" key="2">
    <source>
        <dbReference type="SAM" id="Phobius"/>
    </source>
</evidence>
<proteinExistence type="predicted"/>
<sequence length="321" mass="33097">MADALRPPMVRALLWAAGAEFLLVRLFARIGIFIPKQGVVLSAYRALVWIGEVAFNLSLALGVVVLLLTLVGHSGQLRLLVGAAALLALTGGLGWDGGQFLAAGLLLAAVCALAAGALARVPPGWRAGLGLLLSAQAMRYLTSGLQLGWVVFGLPGTLPGAGLLLQVAELAAACALLAMGLPPLRPTRIPGGGEAPAWRRRLLLASLPAALLLFAFWLNADMTGVFAMYCLGLTLVWPAPLYVAAAGAATLALTGVAGEGRMALGLILLAGLGLHTNQQHLLLLAGWALLALPAAPPEEGSADDPMREGDALRPLHRSRAV</sequence>
<dbReference type="RefSeq" id="WP_209467982.1">
    <property type="nucleotide sequence ID" value="NZ_JAGGLG010000038.1"/>
</dbReference>
<evidence type="ECO:0000313" key="4">
    <source>
        <dbReference type="Proteomes" id="UP001519289"/>
    </source>
</evidence>
<feature type="transmembrane region" description="Helical" evidence="2">
    <location>
        <begin position="77"/>
        <end position="95"/>
    </location>
</feature>
<gene>
    <name evidence="3" type="ORF">J2Z79_003321</name>
</gene>
<keyword evidence="2" id="KW-0472">Membrane</keyword>
<accession>A0ABS4JZL2</accession>
<protein>
    <submittedName>
        <fullName evidence="3">Uncharacterized protein</fullName>
    </submittedName>
</protein>
<evidence type="ECO:0000313" key="3">
    <source>
        <dbReference type="EMBL" id="MBP2019879.1"/>
    </source>
</evidence>
<comment type="caution">
    <text evidence="3">The sequence shown here is derived from an EMBL/GenBank/DDBJ whole genome shotgun (WGS) entry which is preliminary data.</text>
</comment>